<evidence type="ECO:0000313" key="3">
    <source>
        <dbReference type="Proteomes" id="UP000000763"/>
    </source>
</evidence>
<dbReference type="Proteomes" id="UP000000763">
    <property type="component" value="Chromosome 6"/>
</dbReference>
<protein>
    <submittedName>
        <fullName evidence="2">Uncharacterized protein</fullName>
    </submittedName>
</protein>
<name>Q69XR8_ORYSJ</name>
<dbReference type="AlphaFoldDB" id="Q69XR8"/>
<gene>
    <name evidence="2" type="primary">P0526E12.21</name>
</gene>
<dbReference type="EMBL" id="AP003574">
    <property type="protein sequence ID" value="BAD35409.1"/>
    <property type="molecule type" value="Genomic_DNA"/>
</dbReference>
<accession>Q69XR8</accession>
<evidence type="ECO:0000313" key="2">
    <source>
        <dbReference type="EMBL" id="BAD35409.1"/>
    </source>
</evidence>
<sequence>MAKLTRSREEEEKALEEAILGSYKKTHQDVFRRNGPLPKLSSPKSLAGCGRSDWAPNRSDRPCPGLDQPSHRPV</sequence>
<reference evidence="3" key="1">
    <citation type="journal article" date="2005" name="Nature">
        <title>The map-based sequence of the rice genome.</title>
        <authorList>
            <consortium name="International rice genome sequencing project (IRGSP)"/>
            <person name="Matsumoto T."/>
            <person name="Wu J."/>
            <person name="Kanamori H."/>
            <person name="Katayose Y."/>
            <person name="Fujisawa M."/>
            <person name="Namiki N."/>
            <person name="Mizuno H."/>
            <person name="Yamamoto K."/>
            <person name="Antonio B.A."/>
            <person name="Baba T."/>
            <person name="Sakata K."/>
            <person name="Nagamura Y."/>
            <person name="Aoki H."/>
            <person name="Arikawa K."/>
            <person name="Arita K."/>
            <person name="Bito T."/>
            <person name="Chiden Y."/>
            <person name="Fujitsuka N."/>
            <person name="Fukunaka R."/>
            <person name="Hamada M."/>
            <person name="Harada C."/>
            <person name="Hayashi A."/>
            <person name="Hijishita S."/>
            <person name="Honda M."/>
            <person name="Hosokawa S."/>
            <person name="Ichikawa Y."/>
            <person name="Idonuma A."/>
            <person name="Iijima M."/>
            <person name="Ikeda M."/>
            <person name="Ikeno M."/>
            <person name="Ito K."/>
            <person name="Ito S."/>
            <person name="Ito T."/>
            <person name="Ito Y."/>
            <person name="Ito Y."/>
            <person name="Iwabuchi A."/>
            <person name="Kamiya K."/>
            <person name="Karasawa W."/>
            <person name="Kurita K."/>
            <person name="Katagiri S."/>
            <person name="Kikuta A."/>
            <person name="Kobayashi H."/>
            <person name="Kobayashi N."/>
            <person name="Machita K."/>
            <person name="Maehara T."/>
            <person name="Masukawa M."/>
            <person name="Mizubayashi T."/>
            <person name="Mukai Y."/>
            <person name="Nagasaki H."/>
            <person name="Nagata Y."/>
            <person name="Naito S."/>
            <person name="Nakashima M."/>
            <person name="Nakama Y."/>
            <person name="Nakamichi Y."/>
            <person name="Nakamura M."/>
            <person name="Meguro A."/>
            <person name="Negishi M."/>
            <person name="Ohta I."/>
            <person name="Ohta T."/>
            <person name="Okamoto M."/>
            <person name="Ono N."/>
            <person name="Saji S."/>
            <person name="Sakaguchi M."/>
            <person name="Sakai K."/>
            <person name="Shibata M."/>
            <person name="Shimokawa T."/>
            <person name="Song J."/>
            <person name="Takazaki Y."/>
            <person name="Terasawa K."/>
            <person name="Tsugane M."/>
            <person name="Tsuji K."/>
            <person name="Ueda S."/>
            <person name="Waki K."/>
            <person name="Yamagata H."/>
            <person name="Yamamoto M."/>
            <person name="Yamamoto S."/>
            <person name="Yamane H."/>
            <person name="Yoshiki S."/>
            <person name="Yoshihara R."/>
            <person name="Yukawa K."/>
            <person name="Zhong H."/>
            <person name="Yano M."/>
            <person name="Yuan Q."/>
            <person name="Ouyang S."/>
            <person name="Liu J."/>
            <person name="Jones K.M."/>
            <person name="Gansberger K."/>
            <person name="Moffat K."/>
            <person name="Hill J."/>
            <person name="Bera J."/>
            <person name="Fadrosh D."/>
            <person name="Jin S."/>
            <person name="Johri S."/>
            <person name="Kim M."/>
            <person name="Overton L."/>
            <person name="Reardon M."/>
            <person name="Tsitrin T."/>
            <person name="Vuong H."/>
            <person name="Weaver B."/>
            <person name="Ciecko A."/>
            <person name="Tallon L."/>
            <person name="Jackson J."/>
            <person name="Pai G."/>
            <person name="Aken S.V."/>
            <person name="Utterback T."/>
            <person name="Reidmuller S."/>
            <person name="Feldblyum T."/>
            <person name="Hsiao J."/>
            <person name="Zismann V."/>
            <person name="Iobst S."/>
            <person name="de Vazeille A.R."/>
            <person name="Buell C.R."/>
            <person name="Ying K."/>
            <person name="Li Y."/>
            <person name="Lu T."/>
            <person name="Huang Y."/>
            <person name="Zhao Q."/>
            <person name="Feng Q."/>
            <person name="Zhang L."/>
            <person name="Zhu J."/>
            <person name="Weng Q."/>
            <person name="Mu J."/>
            <person name="Lu Y."/>
            <person name="Fan D."/>
            <person name="Liu Y."/>
            <person name="Guan J."/>
            <person name="Zhang Y."/>
            <person name="Yu S."/>
            <person name="Liu X."/>
            <person name="Zhang Y."/>
            <person name="Hong G."/>
            <person name="Han B."/>
            <person name="Choisne N."/>
            <person name="Demange N."/>
            <person name="Orjeda G."/>
            <person name="Samain S."/>
            <person name="Cattolico L."/>
            <person name="Pelletier E."/>
            <person name="Couloux A."/>
            <person name="Segurens B."/>
            <person name="Wincker P."/>
            <person name="D'Hont A."/>
            <person name="Scarpelli C."/>
            <person name="Weissenbach J."/>
            <person name="Salanoubat M."/>
            <person name="Quetier F."/>
            <person name="Yu Y."/>
            <person name="Kim H.R."/>
            <person name="Rambo T."/>
            <person name="Currie J."/>
            <person name="Collura K."/>
            <person name="Luo M."/>
            <person name="Yang T."/>
            <person name="Ammiraju J.S.S."/>
            <person name="Engler F."/>
            <person name="Soderlund C."/>
            <person name="Wing R.A."/>
            <person name="Palmer L.E."/>
            <person name="de la Bastide M."/>
            <person name="Spiegel L."/>
            <person name="Nascimento L."/>
            <person name="Zutavern T."/>
            <person name="O'Shaughnessy A."/>
            <person name="Dike S."/>
            <person name="Dedhia N."/>
            <person name="Preston R."/>
            <person name="Balija V."/>
            <person name="McCombie W.R."/>
            <person name="Chow T."/>
            <person name="Chen H."/>
            <person name="Chung M."/>
            <person name="Chen C."/>
            <person name="Shaw J."/>
            <person name="Wu H."/>
            <person name="Hsiao K."/>
            <person name="Chao Y."/>
            <person name="Chu M."/>
            <person name="Cheng C."/>
            <person name="Hour A."/>
            <person name="Lee P."/>
            <person name="Lin S."/>
            <person name="Lin Y."/>
            <person name="Liou J."/>
            <person name="Liu S."/>
            <person name="Hsing Y."/>
            <person name="Raghuvanshi S."/>
            <person name="Mohanty A."/>
            <person name="Bharti A.K."/>
            <person name="Gaur A."/>
            <person name="Gupta V."/>
            <person name="Kumar D."/>
            <person name="Ravi V."/>
            <person name="Vij S."/>
            <person name="Kapur A."/>
            <person name="Khurana P."/>
            <person name="Khurana P."/>
            <person name="Khurana J.P."/>
            <person name="Tyagi A.K."/>
            <person name="Gaikwad K."/>
            <person name="Singh A."/>
            <person name="Dalal V."/>
            <person name="Srivastava S."/>
            <person name="Dixit A."/>
            <person name="Pal A.K."/>
            <person name="Ghazi I.A."/>
            <person name="Yadav M."/>
            <person name="Pandit A."/>
            <person name="Bhargava A."/>
            <person name="Sureshbabu K."/>
            <person name="Batra K."/>
            <person name="Sharma T.R."/>
            <person name="Mohapatra T."/>
            <person name="Singh N.K."/>
            <person name="Messing J."/>
            <person name="Nelson A.B."/>
            <person name="Fuks G."/>
            <person name="Kavchok S."/>
            <person name="Keizer G."/>
            <person name="Linton E."/>
            <person name="Llaca V."/>
            <person name="Song R."/>
            <person name="Tanyolac B."/>
            <person name="Young S."/>
            <person name="Ho-Il K."/>
            <person name="Hahn J.H."/>
            <person name="Sangsakoo G."/>
            <person name="Vanavichit A."/>
            <person name="de Mattos Luiz.A.T."/>
            <person name="Zimmer P.D."/>
            <person name="Malone G."/>
            <person name="Dellagostin O."/>
            <person name="de Oliveira A.C."/>
            <person name="Bevan M."/>
            <person name="Bancroft I."/>
            <person name="Minx P."/>
            <person name="Cordum H."/>
            <person name="Wilson R."/>
            <person name="Cheng Z."/>
            <person name="Jin W."/>
            <person name="Jiang J."/>
            <person name="Leong S.A."/>
            <person name="Iwama H."/>
            <person name="Gojobori T."/>
            <person name="Itoh T."/>
            <person name="Niimura Y."/>
            <person name="Fujii Y."/>
            <person name="Habara T."/>
            <person name="Sakai H."/>
            <person name="Sato Y."/>
            <person name="Wilson G."/>
            <person name="Kumar K."/>
            <person name="McCouch S."/>
            <person name="Juretic N."/>
            <person name="Hoen D."/>
            <person name="Wright S."/>
            <person name="Bruskiewich R."/>
            <person name="Bureau T."/>
            <person name="Miyao A."/>
            <person name="Hirochika H."/>
            <person name="Nishikawa T."/>
            <person name="Kadowaki K."/>
            <person name="Sugiura M."/>
            <person name="Burr B."/>
            <person name="Sasaki T."/>
        </authorList>
    </citation>
    <scope>NUCLEOTIDE SEQUENCE [LARGE SCALE GENOMIC DNA]</scope>
    <source>
        <strain evidence="3">cv. Nipponbare</strain>
    </source>
</reference>
<reference evidence="3" key="2">
    <citation type="journal article" date="2008" name="Nucleic Acids Res.">
        <title>The rice annotation project database (RAP-DB): 2008 update.</title>
        <authorList>
            <consortium name="The rice annotation project (RAP)"/>
        </authorList>
    </citation>
    <scope>GENOME REANNOTATION</scope>
    <source>
        <strain evidence="3">cv. Nipponbare</strain>
    </source>
</reference>
<feature type="region of interest" description="Disordered" evidence="1">
    <location>
        <begin position="23"/>
        <end position="74"/>
    </location>
</feature>
<proteinExistence type="predicted"/>
<organism evidence="2 3">
    <name type="scientific">Oryza sativa subsp. japonica</name>
    <name type="common">Rice</name>
    <dbReference type="NCBI Taxonomy" id="39947"/>
    <lineage>
        <taxon>Eukaryota</taxon>
        <taxon>Viridiplantae</taxon>
        <taxon>Streptophyta</taxon>
        <taxon>Embryophyta</taxon>
        <taxon>Tracheophyta</taxon>
        <taxon>Spermatophyta</taxon>
        <taxon>Magnoliopsida</taxon>
        <taxon>Liliopsida</taxon>
        <taxon>Poales</taxon>
        <taxon>Poaceae</taxon>
        <taxon>BOP clade</taxon>
        <taxon>Oryzoideae</taxon>
        <taxon>Oryzeae</taxon>
        <taxon>Oryzinae</taxon>
        <taxon>Oryza</taxon>
        <taxon>Oryza sativa</taxon>
    </lineage>
</organism>
<evidence type="ECO:0000256" key="1">
    <source>
        <dbReference type="SAM" id="MobiDB-lite"/>
    </source>
</evidence>